<dbReference type="AlphaFoldDB" id="A0A8J5C9N3"/>
<proteinExistence type="predicted"/>
<dbReference type="Proteomes" id="UP000727407">
    <property type="component" value="Unassembled WGS sequence"/>
</dbReference>
<dbReference type="EMBL" id="QNUK01000001">
    <property type="protein sequence ID" value="KAF5909988.1"/>
    <property type="molecule type" value="Genomic_DNA"/>
</dbReference>
<organism evidence="2 3">
    <name type="scientific">Clarias magur</name>
    <name type="common">Asian catfish</name>
    <name type="synonym">Macropteronotus magur</name>
    <dbReference type="NCBI Taxonomy" id="1594786"/>
    <lineage>
        <taxon>Eukaryota</taxon>
        <taxon>Metazoa</taxon>
        <taxon>Chordata</taxon>
        <taxon>Craniata</taxon>
        <taxon>Vertebrata</taxon>
        <taxon>Euteleostomi</taxon>
        <taxon>Actinopterygii</taxon>
        <taxon>Neopterygii</taxon>
        <taxon>Teleostei</taxon>
        <taxon>Ostariophysi</taxon>
        <taxon>Siluriformes</taxon>
        <taxon>Clariidae</taxon>
        <taxon>Clarias</taxon>
    </lineage>
</organism>
<protein>
    <submittedName>
        <fullName evidence="2">Tetraspanin-33-like</fullName>
    </submittedName>
</protein>
<accession>A0A8J5C9N3</accession>
<gene>
    <name evidence="2" type="ORF">DAT39_000303</name>
</gene>
<feature type="transmembrane region" description="Helical" evidence="1">
    <location>
        <begin position="12"/>
        <end position="34"/>
    </location>
</feature>
<name>A0A8J5C9N3_CLAMG</name>
<keyword evidence="1" id="KW-0472">Membrane</keyword>
<comment type="caution">
    <text evidence="2">The sequence shown here is derived from an EMBL/GenBank/DDBJ whole genome shotgun (WGS) entry which is preliminary data.</text>
</comment>
<keyword evidence="1" id="KW-1133">Transmembrane helix</keyword>
<evidence type="ECO:0000313" key="3">
    <source>
        <dbReference type="Proteomes" id="UP000727407"/>
    </source>
</evidence>
<sequence length="127" mass="14032">MDVVDTLATDPALLLLTLGSLTFIITFLGCFGALRDIATLLKMTVFNSMCGYKSQGMEESFIKKRIYSSGCLNKIVLWGKQNLLLVGGISIGLLCLEICMITLAAAQLSHIQKNEKKENYRPKQEVI</sequence>
<evidence type="ECO:0000256" key="1">
    <source>
        <dbReference type="SAM" id="Phobius"/>
    </source>
</evidence>
<feature type="transmembrane region" description="Helical" evidence="1">
    <location>
        <begin position="83"/>
        <end position="106"/>
    </location>
</feature>
<reference evidence="2" key="1">
    <citation type="submission" date="2020-07" db="EMBL/GenBank/DDBJ databases">
        <title>Clarias magur genome sequencing, assembly and annotation.</title>
        <authorList>
            <person name="Kushwaha B."/>
            <person name="Kumar R."/>
            <person name="Das P."/>
            <person name="Joshi C.G."/>
            <person name="Kumar D."/>
            <person name="Nagpure N.S."/>
            <person name="Pandey M."/>
            <person name="Agarwal S."/>
            <person name="Srivastava S."/>
            <person name="Singh M."/>
            <person name="Sahoo L."/>
            <person name="Jayasankar P."/>
            <person name="Meher P.K."/>
            <person name="Koringa P.G."/>
            <person name="Iquebal M.A."/>
            <person name="Das S.P."/>
            <person name="Bit A."/>
            <person name="Patnaik S."/>
            <person name="Patel N."/>
            <person name="Shah T.M."/>
            <person name="Hinsu A."/>
            <person name="Jena J.K."/>
        </authorList>
    </citation>
    <scope>NUCLEOTIDE SEQUENCE</scope>
    <source>
        <strain evidence="2">CIFAMagur01</strain>
        <tissue evidence="2">Testis</tissue>
    </source>
</reference>
<evidence type="ECO:0000313" key="2">
    <source>
        <dbReference type="EMBL" id="KAF5909988.1"/>
    </source>
</evidence>
<keyword evidence="3" id="KW-1185">Reference proteome</keyword>
<keyword evidence="1" id="KW-0812">Transmembrane</keyword>